<evidence type="ECO:0000313" key="1">
    <source>
        <dbReference type="EMBL" id="QNF32536.1"/>
    </source>
</evidence>
<name>A0A7G7G5V2_9BACT</name>
<sequence>MFMKSFYDYDVDNPAERQERYNTYPELSRFHMALQDELTDEEYQGYFESEKQLVKPTPSVNTTQTRWI</sequence>
<organism evidence="1 2">
    <name type="scientific">Adhaeribacter swui</name>
    <dbReference type="NCBI Taxonomy" id="2086471"/>
    <lineage>
        <taxon>Bacteria</taxon>
        <taxon>Pseudomonadati</taxon>
        <taxon>Bacteroidota</taxon>
        <taxon>Cytophagia</taxon>
        <taxon>Cytophagales</taxon>
        <taxon>Hymenobacteraceae</taxon>
        <taxon>Adhaeribacter</taxon>
    </lineage>
</organism>
<protein>
    <submittedName>
        <fullName evidence="1">Uncharacterized protein</fullName>
    </submittedName>
</protein>
<dbReference type="Proteomes" id="UP000515237">
    <property type="component" value="Chromosome"/>
</dbReference>
<accession>A0A7G7G5V2</accession>
<dbReference type="AlphaFoldDB" id="A0A7G7G5V2"/>
<proteinExistence type="predicted"/>
<dbReference type="KEGG" id="aswu:HUW51_07280"/>
<reference evidence="1 2" key="1">
    <citation type="journal article" date="2018" name="Int. J. Syst. Evol. Microbiol.">
        <title>Adhaeribacter swui sp. nov., isolated from wet mud.</title>
        <authorList>
            <person name="Kim D.U."/>
            <person name="Kim K.W."/>
            <person name="Kang M.S."/>
            <person name="Kim J.Y."/>
            <person name="Jang J.H."/>
            <person name="Kim M.K."/>
        </authorList>
    </citation>
    <scope>NUCLEOTIDE SEQUENCE [LARGE SCALE GENOMIC DNA]</scope>
    <source>
        <strain evidence="1 2">KCTC 52873</strain>
    </source>
</reference>
<gene>
    <name evidence="1" type="ORF">HUW51_07280</name>
</gene>
<dbReference type="EMBL" id="CP055156">
    <property type="protein sequence ID" value="QNF32536.1"/>
    <property type="molecule type" value="Genomic_DNA"/>
</dbReference>
<evidence type="ECO:0000313" key="2">
    <source>
        <dbReference type="Proteomes" id="UP000515237"/>
    </source>
</evidence>
<keyword evidence="2" id="KW-1185">Reference proteome</keyword>